<evidence type="ECO:0000256" key="1">
    <source>
        <dbReference type="SAM" id="Coils"/>
    </source>
</evidence>
<keyword evidence="1" id="KW-0175">Coiled coil</keyword>
<evidence type="ECO:0000313" key="2">
    <source>
        <dbReference type="EMBL" id="VHO05441.1"/>
    </source>
</evidence>
<sequence length="57" mass="6430">MSELAKQIETVVEAQKQNNQALSRQLEFLKQAQRAGVVKKPEYSLASKVYLQHATTV</sequence>
<gene>
    <name evidence="2" type="ORF">BAL341_2525</name>
</gene>
<organism evidence="2">
    <name type="scientific">Rheinheimera sp. BAL341</name>
    <dbReference type="NCBI Taxonomy" id="1708203"/>
    <lineage>
        <taxon>Bacteria</taxon>
        <taxon>Pseudomonadati</taxon>
        <taxon>Pseudomonadota</taxon>
        <taxon>Gammaproteobacteria</taxon>
        <taxon>Chromatiales</taxon>
        <taxon>Chromatiaceae</taxon>
        <taxon>Rheinheimera</taxon>
    </lineage>
</organism>
<reference evidence="2" key="1">
    <citation type="submission" date="2019-04" db="EMBL/GenBank/DDBJ databases">
        <authorList>
            <person name="Brambilla D."/>
        </authorList>
    </citation>
    <scope>NUCLEOTIDE SEQUENCE</scope>
    <source>
        <strain evidence="2">BAL1</strain>
    </source>
</reference>
<dbReference type="AlphaFoldDB" id="A0A486XU59"/>
<feature type="coiled-coil region" evidence="1">
    <location>
        <begin position="5"/>
        <end position="32"/>
    </location>
</feature>
<protein>
    <submittedName>
        <fullName evidence="2">Uncharacterized protein</fullName>
    </submittedName>
</protein>
<dbReference type="EMBL" id="CAAJGR010000125">
    <property type="protein sequence ID" value="VHO05441.1"/>
    <property type="molecule type" value="Genomic_DNA"/>
</dbReference>
<accession>A0A486XU59</accession>
<proteinExistence type="predicted"/>
<name>A0A486XU59_9GAMM</name>